<evidence type="ECO:0000256" key="2">
    <source>
        <dbReference type="ARBA" id="ARBA00012759"/>
    </source>
</evidence>
<evidence type="ECO:0000259" key="4">
    <source>
        <dbReference type="PROSITE" id="PS50235"/>
    </source>
</evidence>
<organism evidence="5 6">
    <name type="scientific">Polypedilum vanderplanki</name>
    <name type="common">Sleeping chironomid midge</name>
    <dbReference type="NCBI Taxonomy" id="319348"/>
    <lineage>
        <taxon>Eukaryota</taxon>
        <taxon>Metazoa</taxon>
        <taxon>Ecdysozoa</taxon>
        <taxon>Arthropoda</taxon>
        <taxon>Hexapoda</taxon>
        <taxon>Insecta</taxon>
        <taxon>Pterygota</taxon>
        <taxon>Neoptera</taxon>
        <taxon>Endopterygota</taxon>
        <taxon>Diptera</taxon>
        <taxon>Nematocera</taxon>
        <taxon>Chironomoidea</taxon>
        <taxon>Chironomidae</taxon>
        <taxon>Chironominae</taxon>
        <taxon>Polypedilum</taxon>
        <taxon>Polypedilum</taxon>
    </lineage>
</organism>
<dbReference type="AlphaFoldDB" id="A0A9J6C9B4"/>
<reference evidence="5" key="1">
    <citation type="submission" date="2021-03" db="EMBL/GenBank/DDBJ databases">
        <title>Chromosome level genome of the anhydrobiotic midge Polypedilum vanderplanki.</title>
        <authorList>
            <person name="Yoshida Y."/>
            <person name="Kikawada T."/>
            <person name="Gusev O."/>
        </authorList>
    </citation>
    <scope>NUCLEOTIDE SEQUENCE</scope>
    <source>
        <strain evidence="5">NIAS01</strain>
        <tissue evidence="5">Whole body or cell culture</tissue>
    </source>
</reference>
<feature type="region of interest" description="Disordered" evidence="3">
    <location>
        <begin position="51"/>
        <end position="71"/>
    </location>
</feature>
<dbReference type="InterPro" id="IPR018200">
    <property type="entry name" value="USP_CS"/>
</dbReference>
<dbReference type="Pfam" id="PF00443">
    <property type="entry name" value="UCH"/>
    <property type="match status" value="1"/>
</dbReference>
<sequence>MSENNTKVCEMDSKDEEMLNVDKNLKTNTLKNVKRKIRKTFRKKFGEEKLKNENESVDDEKSSKVENISEESGERSKFTLKKIFRKPSFRKIITNIQQFTNFTPNNAKNDRVPPLNNYVWPADSVPGVMGIRNHGNTCFMNAVLQCLSHTDILAEYFVLDQYKADLRKRNKINSRKFGTKGELTEQLALVLKALWTCKDPSEYSTTFKEVVERYGSQFRSSTQHDAQEFLFWLLDKVHEDLNTATKRKYKTIKNNYGRSDEIVAAETLANYMRCNNSFVQAVFRAQFRSSLTCPRCHKQSNTFDPFHCISVQLPQLTLQSINVNVMYDIKTPKQVRMLLNVPQGSSVLTLREQLNNDTSIDTKRMILTECTSTGFGRLFCDSHPLSNIEKDDIVYCIEIPEKIEDSQVTLCFMNVNVKDNKLSKFGSLFCMKINRDVSFIELQKLLLKEMSTVLKPEIFSYSTPINEMFKIHVQEPSADPGTYLESKFEHPLLTEMIDLALSVHPTDSGPAHIKLSLEWTEPEKFFSDMEDNFVEHESVTKMKNVAAEENFLTLEQCLDHYTKAETLSAEDAWRCPHCQKYLPVVKTLGLWSLPDILVIHFKRFRQQQLKGSQASKLTTMVKFPLTGFDLSTWHLSNGSYCGGTASINNSLSRKATKPNSKSGTLTKTFMHDDHRYDLYVVCYHQGDTLETGHYTAACKNPYDQQWYKFDDQRVSLIKNDEIPDKIINNEAYMLFYQRRKVNEGSESSGASTSSNDHWVSKIVTTQPSIAIKTASNLQEPSVLPITVTDEKEKEMNTSSNVIETTSIDQIEDNKEKCVEIKKKELNTILDIDDIKAIDSDDIPEVISINEIINYQHIEEDKEICKTKEHSIKTDSDQDFKNCNGQIDNNNCNANDGDNDKAELMIGHKIEVKVEILSSSPLPQNNEDEDDLKKNDEERYDDVFDKESIRAERDKIEDLMSQHKISNLLWHDQNNNSTSNRHSDIGAITISDLLLMDRIEDISSTSLPKNYMLHDTERITNRIRGVSSCSKDTLMYIDQHPSLLEDDSLLENRSHWISPVTPHKFPITVSPKN</sequence>
<dbReference type="SUPFAM" id="SSF54001">
    <property type="entry name" value="Cysteine proteinases"/>
    <property type="match status" value="1"/>
</dbReference>
<dbReference type="PANTHER" id="PTHR21646:SF14">
    <property type="entry name" value="FI05488P"/>
    <property type="match status" value="1"/>
</dbReference>
<dbReference type="EC" id="3.4.19.12" evidence="2"/>
<dbReference type="Gene3D" id="3.90.70.10">
    <property type="entry name" value="Cysteine proteinases"/>
    <property type="match status" value="2"/>
</dbReference>
<dbReference type="CDD" id="cd02674">
    <property type="entry name" value="Peptidase_C19R"/>
    <property type="match status" value="1"/>
</dbReference>
<dbReference type="InterPro" id="IPR028889">
    <property type="entry name" value="USP"/>
</dbReference>
<evidence type="ECO:0000256" key="3">
    <source>
        <dbReference type="SAM" id="MobiDB-lite"/>
    </source>
</evidence>
<evidence type="ECO:0000313" key="6">
    <source>
        <dbReference type="Proteomes" id="UP001107558"/>
    </source>
</evidence>
<dbReference type="PROSITE" id="PS50235">
    <property type="entry name" value="USP_3"/>
    <property type="match status" value="1"/>
</dbReference>
<dbReference type="InterPro" id="IPR050185">
    <property type="entry name" value="Ub_carboxyl-term_hydrolase"/>
</dbReference>
<dbReference type="PROSITE" id="PS00972">
    <property type="entry name" value="USP_1"/>
    <property type="match status" value="1"/>
</dbReference>
<dbReference type="InterPro" id="IPR001394">
    <property type="entry name" value="Peptidase_C19_UCH"/>
</dbReference>
<accession>A0A9J6C9B4</accession>
<dbReference type="EMBL" id="JADBJN010000002">
    <property type="protein sequence ID" value="KAG5678509.1"/>
    <property type="molecule type" value="Genomic_DNA"/>
</dbReference>
<protein>
    <recommendedName>
        <fullName evidence="2">ubiquitinyl hydrolase 1</fullName>
        <ecNumber evidence="2">3.4.19.12</ecNumber>
    </recommendedName>
</protein>
<evidence type="ECO:0000313" key="5">
    <source>
        <dbReference type="EMBL" id="KAG5678509.1"/>
    </source>
</evidence>
<feature type="domain" description="USP" evidence="4">
    <location>
        <begin position="129"/>
        <end position="739"/>
    </location>
</feature>
<dbReference type="Proteomes" id="UP001107558">
    <property type="component" value="Chromosome 2"/>
</dbReference>
<comment type="caution">
    <text evidence="5">The sequence shown here is derived from an EMBL/GenBank/DDBJ whole genome shotgun (WGS) entry which is preliminary data.</text>
</comment>
<dbReference type="PANTHER" id="PTHR21646">
    <property type="entry name" value="UBIQUITIN CARBOXYL-TERMINAL HYDROLASE"/>
    <property type="match status" value="1"/>
</dbReference>
<dbReference type="OrthoDB" id="265776at2759"/>
<keyword evidence="6" id="KW-1185">Reference proteome</keyword>
<dbReference type="FunFam" id="3.90.70.10:FF:000046">
    <property type="entry name" value="ubiquitin carboxyl-terminal hydrolase 31"/>
    <property type="match status" value="1"/>
</dbReference>
<feature type="compositionally biased region" description="Basic and acidic residues" evidence="3">
    <location>
        <begin position="51"/>
        <end position="64"/>
    </location>
</feature>
<comment type="catalytic activity">
    <reaction evidence="1">
        <text>Thiol-dependent hydrolysis of ester, thioester, amide, peptide and isopeptide bonds formed by the C-terminal Gly of ubiquitin (a 76-residue protein attached to proteins as an intracellular targeting signal).</text>
        <dbReference type="EC" id="3.4.19.12"/>
    </reaction>
</comment>
<feature type="region of interest" description="Disordered" evidence="3">
    <location>
        <begin position="916"/>
        <end position="935"/>
    </location>
</feature>
<evidence type="ECO:0000256" key="1">
    <source>
        <dbReference type="ARBA" id="ARBA00000707"/>
    </source>
</evidence>
<gene>
    <name evidence="5" type="ORF">PVAND_008176</name>
</gene>
<dbReference type="InterPro" id="IPR038765">
    <property type="entry name" value="Papain-like_cys_pep_sf"/>
</dbReference>
<proteinExistence type="predicted"/>
<dbReference type="GO" id="GO:0016579">
    <property type="term" value="P:protein deubiquitination"/>
    <property type="evidence" value="ECO:0007669"/>
    <property type="project" value="InterPro"/>
</dbReference>
<name>A0A9J6C9B4_POLVA</name>
<dbReference type="GO" id="GO:0004843">
    <property type="term" value="F:cysteine-type deubiquitinase activity"/>
    <property type="evidence" value="ECO:0007669"/>
    <property type="project" value="UniProtKB-EC"/>
</dbReference>